<dbReference type="GO" id="GO:0005886">
    <property type="term" value="C:plasma membrane"/>
    <property type="evidence" value="ECO:0007669"/>
    <property type="project" value="UniProtKB-SubCell"/>
</dbReference>
<keyword evidence="5 8" id="KW-1133">Transmembrane helix</keyword>
<dbReference type="Proteomes" id="UP000541969">
    <property type="component" value="Unassembled WGS sequence"/>
</dbReference>
<feature type="transmembrane region" description="Helical" evidence="8">
    <location>
        <begin position="297"/>
        <end position="320"/>
    </location>
</feature>
<evidence type="ECO:0000313" key="10">
    <source>
        <dbReference type="EMBL" id="NYJ08339.1"/>
    </source>
</evidence>
<evidence type="ECO:0000256" key="1">
    <source>
        <dbReference type="ARBA" id="ARBA00004651"/>
    </source>
</evidence>
<keyword evidence="4 8" id="KW-0812">Transmembrane</keyword>
<proteinExistence type="inferred from homology"/>
<name>A0A853CNF9_9ACTN</name>
<dbReference type="SUPFAM" id="SSF82866">
    <property type="entry name" value="Multidrug efflux transporter AcrB transmembrane domain"/>
    <property type="match status" value="2"/>
</dbReference>
<feature type="transmembrane region" description="Helical" evidence="8">
    <location>
        <begin position="669"/>
        <end position="697"/>
    </location>
</feature>
<dbReference type="InterPro" id="IPR050545">
    <property type="entry name" value="Mycobact_MmpL"/>
</dbReference>
<evidence type="ECO:0000256" key="4">
    <source>
        <dbReference type="ARBA" id="ARBA00022692"/>
    </source>
</evidence>
<feature type="transmembrane region" description="Helical" evidence="8">
    <location>
        <begin position="571"/>
        <end position="588"/>
    </location>
</feature>
<dbReference type="PANTHER" id="PTHR33406">
    <property type="entry name" value="MEMBRANE PROTEIN MJ1562-RELATED"/>
    <property type="match status" value="1"/>
</dbReference>
<dbReference type="PANTHER" id="PTHR33406:SF6">
    <property type="entry name" value="MEMBRANE PROTEIN YDGH-RELATED"/>
    <property type="match status" value="1"/>
</dbReference>
<dbReference type="InterPro" id="IPR004869">
    <property type="entry name" value="MMPL_dom"/>
</dbReference>
<evidence type="ECO:0000313" key="11">
    <source>
        <dbReference type="Proteomes" id="UP000541969"/>
    </source>
</evidence>
<feature type="transmembrane region" description="Helical" evidence="8">
    <location>
        <begin position="221"/>
        <end position="242"/>
    </location>
</feature>
<keyword evidence="3" id="KW-1003">Cell membrane</keyword>
<evidence type="ECO:0000256" key="6">
    <source>
        <dbReference type="ARBA" id="ARBA00023136"/>
    </source>
</evidence>
<evidence type="ECO:0000256" key="5">
    <source>
        <dbReference type="ARBA" id="ARBA00022989"/>
    </source>
</evidence>
<dbReference type="EMBL" id="JACBZT010000001">
    <property type="protein sequence ID" value="NYJ08339.1"/>
    <property type="molecule type" value="Genomic_DNA"/>
</dbReference>
<feature type="transmembrane region" description="Helical" evidence="8">
    <location>
        <begin position="197"/>
        <end position="214"/>
    </location>
</feature>
<dbReference type="PROSITE" id="PS50156">
    <property type="entry name" value="SSD"/>
    <property type="match status" value="1"/>
</dbReference>
<feature type="transmembrane region" description="Helical" evidence="8">
    <location>
        <begin position="628"/>
        <end position="648"/>
    </location>
</feature>
<feature type="transmembrane region" description="Helical" evidence="8">
    <location>
        <begin position="254"/>
        <end position="276"/>
    </location>
</feature>
<feature type="transmembrane region" description="Helical" evidence="8">
    <location>
        <begin position="326"/>
        <end position="352"/>
    </location>
</feature>
<evidence type="ECO:0000256" key="8">
    <source>
        <dbReference type="SAM" id="Phobius"/>
    </source>
</evidence>
<evidence type="ECO:0000256" key="7">
    <source>
        <dbReference type="SAM" id="MobiDB-lite"/>
    </source>
</evidence>
<organism evidence="10 11">
    <name type="scientific">Petropleomorpha daqingensis</name>
    <dbReference type="NCBI Taxonomy" id="2026353"/>
    <lineage>
        <taxon>Bacteria</taxon>
        <taxon>Bacillati</taxon>
        <taxon>Actinomycetota</taxon>
        <taxon>Actinomycetes</taxon>
        <taxon>Geodermatophilales</taxon>
        <taxon>Geodermatophilaceae</taxon>
        <taxon>Petropleomorpha</taxon>
    </lineage>
</organism>
<protein>
    <submittedName>
        <fullName evidence="10">RND superfamily putative drug exporter</fullName>
    </submittedName>
</protein>
<feature type="domain" description="SSD" evidence="9">
    <location>
        <begin position="256"/>
        <end position="351"/>
    </location>
</feature>
<feature type="region of interest" description="Disordered" evidence="7">
    <location>
        <begin position="1"/>
        <end position="20"/>
    </location>
</feature>
<evidence type="ECO:0000259" key="9">
    <source>
        <dbReference type="PROSITE" id="PS50156"/>
    </source>
</evidence>
<comment type="similarity">
    <text evidence="2">Belongs to the resistance-nodulation-cell division (RND) (TC 2.A.6) family. MmpL subfamily.</text>
</comment>
<evidence type="ECO:0000256" key="2">
    <source>
        <dbReference type="ARBA" id="ARBA00010157"/>
    </source>
</evidence>
<dbReference type="InterPro" id="IPR000731">
    <property type="entry name" value="SSD"/>
</dbReference>
<dbReference type="AlphaFoldDB" id="A0A853CNF9"/>
<dbReference type="Gene3D" id="1.20.1640.10">
    <property type="entry name" value="Multidrug efflux transporter AcrB transmembrane domain"/>
    <property type="match status" value="2"/>
</dbReference>
<dbReference type="Pfam" id="PF03176">
    <property type="entry name" value="MMPL"/>
    <property type="match status" value="2"/>
</dbReference>
<sequence length="743" mass="77234">MDRVAESEPATGAPPPPARRGLTRGALGIAVVGLLVFLVGALGGSYQGRLGEVQKNDNAAYLPATAESTEVGDEARRFSDVETVPGFVVYHRDGGLTDADEAAISADLADFKGIDGVAADQVAGPQFSTDGQTASTAVPLIGRTGSTTVNGERLVAVEQEVLKAARAGAPDGLAVHSAGVGGLLVAFIDAFGGLDSTLLLVAGIVVVVILLVVYRSPVLWFFPLFSAVLALGAASLAIYFLAKNDVLTLNGQSQGILFVLVIGAGTDYALLLISRYREELHTHESRVAAMTQAWRGAAPAIGASAATVILGLLCLGFGELNSDRSLGPVCAIGIACTVVVMLTFLPAFLALFGRWVFWPRTPHVDSASDIATHGVWWRFAQGLGRRARPAWIGATVVLLAFLAFLPTLSSSGLAITDSFTDEPDAVVGQRLYDASFPQGAGAPAVIATDADAVDDVITAVSRVKGVSTDPGSVCVAPDFAKLAQLAAGGGFPAGTPAPNGCLPEQVQVQPHDGRILVDALLVDRFDTAAAQQAVQRIRDAVHAIPGANARVGGQAAVQYDTLQASRHDRNLIIPIVLAVILVVLAVLLRALVAPVLLILTVLLSFGATLGVSALVFDHLFHFAGADPGFPLFAFVFLVALGIDYNIFLMTRVREETVRHGTRAGILRGLAVTGGVITSAGIVLAATFAVLTVLPLVFAAQIGFTVAFGVLLDTFLVRSVLVPALCTDVGRRIWLPSRLARAAP</sequence>
<reference evidence="10 11" key="1">
    <citation type="submission" date="2020-07" db="EMBL/GenBank/DDBJ databases">
        <title>Sequencing the genomes of 1000 actinobacteria strains.</title>
        <authorList>
            <person name="Klenk H.-P."/>
        </authorList>
    </citation>
    <scope>NUCLEOTIDE SEQUENCE [LARGE SCALE GENOMIC DNA]</scope>
    <source>
        <strain evidence="10 11">DSM 104001</strain>
    </source>
</reference>
<dbReference type="RefSeq" id="WP_179720844.1">
    <property type="nucleotide sequence ID" value="NZ_JACBZT010000001.1"/>
</dbReference>
<keyword evidence="6 8" id="KW-0472">Membrane</keyword>
<evidence type="ECO:0000256" key="3">
    <source>
        <dbReference type="ARBA" id="ARBA00022475"/>
    </source>
</evidence>
<comment type="caution">
    <text evidence="10">The sequence shown here is derived from an EMBL/GenBank/DDBJ whole genome shotgun (WGS) entry which is preliminary data.</text>
</comment>
<keyword evidence="11" id="KW-1185">Reference proteome</keyword>
<gene>
    <name evidence="10" type="ORF">GGQ55_004617</name>
</gene>
<feature type="transmembrane region" description="Helical" evidence="8">
    <location>
        <begin position="25"/>
        <end position="46"/>
    </location>
</feature>
<feature type="transmembrane region" description="Helical" evidence="8">
    <location>
        <begin position="595"/>
        <end position="616"/>
    </location>
</feature>
<accession>A0A853CNF9</accession>
<feature type="transmembrane region" description="Helical" evidence="8">
    <location>
        <begin position="390"/>
        <end position="408"/>
    </location>
</feature>
<comment type="subcellular location">
    <subcellularLocation>
        <location evidence="1">Cell membrane</location>
        <topology evidence="1">Multi-pass membrane protein</topology>
    </subcellularLocation>
</comment>